<feature type="domain" description="SLH" evidence="3">
    <location>
        <begin position="165"/>
        <end position="228"/>
    </location>
</feature>
<dbReference type="RefSeq" id="WP_110942825.1">
    <property type="nucleotide sequence ID" value="NZ_FQZV01000104.1"/>
</dbReference>
<name>A0A1M6QQM0_9FIRM</name>
<dbReference type="AlphaFoldDB" id="A0A1M6QQM0"/>
<gene>
    <name evidence="4" type="ORF">SAMN02745975_03905</name>
</gene>
<evidence type="ECO:0000313" key="4">
    <source>
        <dbReference type="EMBL" id="SHK22579.1"/>
    </source>
</evidence>
<keyword evidence="2" id="KW-0732">Signal</keyword>
<dbReference type="InterPro" id="IPR051465">
    <property type="entry name" value="Cell_Envelope_Struct_Comp"/>
</dbReference>
<reference evidence="5" key="1">
    <citation type="submission" date="2016-11" db="EMBL/GenBank/DDBJ databases">
        <authorList>
            <person name="Varghese N."/>
            <person name="Submissions S."/>
        </authorList>
    </citation>
    <scope>NUCLEOTIDE SEQUENCE [LARGE SCALE GENOMIC DNA]</scope>
    <source>
        <strain evidence="5">DSM 17957</strain>
    </source>
</reference>
<dbReference type="InterPro" id="IPR001119">
    <property type="entry name" value="SLH_dom"/>
</dbReference>
<keyword evidence="1" id="KW-0677">Repeat</keyword>
<sequence>MKHKRVLALMIVSILLMSTAVSFGATVFSDVASNHWAKDHIAKMSEKGIIRGFEDSITLRFNFKPDNPVTYVESIQMIYQTLKAANRLKSTIGIATKHTAVLNSAKIPTWAHEAMSYALEYNIIHQDELKNFVKNNIQANAKRVDVAVFLGKAIDMDDAIDPLPILGFVDSEMIIRAAVPYVDLLVKKGIISGDTNNKFNPGNPIRRAEMATICSKAFDLLDSGEKTVVEPQTPVKNDKENVRFIEHILASDNMLVVKDELGNQEVLRLNGVIIKVNGVTSRIGSLYVNQKIKLIYDKDNKLDTVEADNSVKEFIGIVDKITTYTDYVALTVVDENNSNNTRVFKAYNTLGIQINGVNSSAKNLKIGDMISINADGDKATNIVLMPNNREFDGILESEVYFKDTPMIKVRVRGEVLELAVNDNVYVTRNGRTRGTDGKILDVDSLVKGDIVTITLKNNKVIEIIATSLTTKKDDSGTIKSYTIGNPSQITIVGSGNLETSYNVSSTATITVDGKSATLYDLRPNYAVELKIESNSVVSIKAESIQAKDRFTGEIVKVYTNHSIVTVKYLDRSNNQYTTRPVSVNADTVILDTDGKSIAMSRLAEKSEIFVDGFLEDEFFIAEKIIVLKK</sequence>
<evidence type="ECO:0000256" key="1">
    <source>
        <dbReference type="ARBA" id="ARBA00022737"/>
    </source>
</evidence>
<dbReference type="Pfam" id="PF00395">
    <property type="entry name" value="SLH"/>
    <property type="match status" value="2"/>
</dbReference>
<evidence type="ECO:0000256" key="2">
    <source>
        <dbReference type="SAM" id="SignalP"/>
    </source>
</evidence>
<organism evidence="4 5">
    <name type="scientific">Geosporobacter subterraneus DSM 17957</name>
    <dbReference type="NCBI Taxonomy" id="1121919"/>
    <lineage>
        <taxon>Bacteria</taxon>
        <taxon>Bacillati</taxon>
        <taxon>Bacillota</taxon>
        <taxon>Clostridia</taxon>
        <taxon>Peptostreptococcales</taxon>
        <taxon>Thermotaleaceae</taxon>
        <taxon>Geosporobacter</taxon>
    </lineage>
</organism>
<dbReference type="Proteomes" id="UP000184536">
    <property type="component" value="Unassembled WGS sequence"/>
</dbReference>
<dbReference type="PANTHER" id="PTHR43308">
    <property type="entry name" value="OUTER MEMBRANE PROTEIN ALPHA-RELATED"/>
    <property type="match status" value="1"/>
</dbReference>
<evidence type="ECO:0000259" key="3">
    <source>
        <dbReference type="PROSITE" id="PS51272"/>
    </source>
</evidence>
<dbReference type="STRING" id="1121919.SAMN02745975_03905"/>
<proteinExistence type="predicted"/>
<dbReference type="PANTHER" id="PTHR43308:SF5">
    <property type="entry name" value="S-LAYER PROTEIN _ PEPTIDOGLYCAN ENDO-BETA-N-ACETYLGLUCOSAMINIDASE"/>
    <property type="match status" value="1"/>
</dbReference>
<keyword evidence="5" id="KW-1185">Reference proteome</keyword>
<dbReference type="OrthoDB" id="2065578at2"/>
<feature type="signal peptide" evidence="2">
    <location>
        <begin position="1"/>
        <end position="24"/>
    </location>
</feature>
<feature type="chain" id="PRO_5009920416" evidence="2">
    <location>
        <begin position="25"/>
        <end position="629"/>
    </location>
</feature>
<dbReference type="EMBL" id="FQZV01000104">
    <property type="protein sequence ID" value="SHK22579.1"/>
    <property type="molecule type" value="Genomic_DNA"/>
</dbReference>
<protein>
    <submittedName>
        <fullName evidence="4">S-layer homology domain-containing protein</fullName>
    </submittedName>
</protein>
<feature type="domain" description="SLH" evidence="3">
    <location>
        <begin position="24"/>
        <end position="92"/>
    </location>
</feature>
<accession>A0A1M6QQM0</accession>
<dbReference type="PROSITE" id="PS51272">
    <property type="entry name" value="SLH"/>
    <property type="match status" value="2"/>
</dbReference>
<evidence type="ECO:0000313" key="5">
    <source>
        <dbReference type="Proteomes" id="UP000184536"/>
    </source>
</evidence>